<comment type="similarity">
    <text evidence="2">Belongs to the FlgN family.</text>
</comment>
<gene>
    <name evidence="4" type="ORF">SCALIN_C05_0108</name>
</gene>
<dbReference type="OrthoDB" id="9846787at2"/>
<reference evidence="5" key="1">
    <citation type="journal article" date="2017" name="Environ. Microbiol. Rep.">
        <title>Genetic Diversity of Marine Anaerobic Ammonium-Oxidizing Bacteria as Revealed by Genomic and Proteomic Analyses of 'Candidatus Scalindua japonica'.</title>
        <authorList>
            <person name="Oshiki M."/>
            <person name="Mizuto K."/>
            <person name="Kimura Z."/>
            <person name="Kindaichi T."/>
            <person name="Satoh H."/>
            <person name="Okabe S."/>
        </authorList>
    </citation>
    <scope>NUCLEOTIDE SEQUENCE [LARGE SCALE GENOMIC DNA]</scope>
    <source>
        <strain evidence="5">husup-a2</strain>
    </source>
</reference>
<accession>A0A286TVV4</accession>
<organism evidence="4 5">
    <name type="scientific">Candidatus Scalindua japonica</name>
    <dbReference type="NCBI Taxonomy" id="1284222"/>
    <lineage>
        <taxon>Bacteria</taxon>
        <taxon>Pseudomonadati</taxon>
        <taxon>Planctomycetota</taxon>
        <taxon>Candidatus Brocadiia</taxon>
        <taxon>Candidatus Brocadiales</taxon>
        <taxon>Candidatus Scalinduaceae</taxon>
        <taxon>Candidatus Scalindua</taxon>
    </lineage>
</organism>
<comment type="caution">
    <text evidence="4">The sequence shown here is derived from an EMBL/GenBank/DDBJ whole genome shotgun (WGS) entry which is preliminary data.</text>
</comment>
<dbReference type="AlphaFoldDB" id="A0A286TVV4"/>
<proteinExistence type="inferred from homology"/>
<name>A0A286TVV4_9BACT</name>
<comment type="function">
    <text evidence="1">Required for the efficient initiation of filament assembly.</text>
</comment>
<evidence type="ECO:0000256" key="1">
    <source>
        <dbReference type="ARBA" id="ARBA00002397"/>
    </source>
</evidence>
<dbReference type="SUPFAM" id="SSF140566">
    <property type="entry name" value="FlgN-like"/>
    <property type="match status" value="1"/>
</dbReference>
<dbReference type="InterPro" id="IPR007809">
    <property type="entry name" value="FlgN-like"/>
</dbReference>
<evidence type="ECO:0000313" key="5">
    <source>
        <dbReference type="Proteomes" id="UP000218542"/>
    </source>
</evidence>
<protein>
    <submittedName>
        <fullName evidence="4">A/G-specific DNA glycosylase</fullName>
    </submittedName>
</protein>
<evidence type="ECO:0000256" key="3">
    <source>
        <dbReference type="ARBA" id="ARBA00022795"/>
    </source>
</evidence>
<dbReference type="Proteomes" id="UP000218542">
    <property type="component" value="Unassembled WGS sequence"/>
</dbReference>
<dbReference type="InterPro" id="IPR036679">
    <property type="entry name" value="FlgN-like_sf"/>
</dbReference>
<keyword evidence="3" id="KW-1005">Bacterial flagellum biogenesis</keyword>
<evidence type="ECO:0000256" key="2">
    <source>
        <dbReference type="ARBA" id="ARBA00007703"/>
    </source>
</evidence>
<dbReference type="EMBL" id="BAOS01000005">
    <property type="protein sequence ID" value="GAX60023.1"/>
    <property type="molecule type" value="Genomic_DNA"/>
</dbReference>
<keyword evidence="5" id="KW-1185">Reference proteome</keyword>
<dbReference type="RefSeq" id="WP_096893219.1">
    <property type="nucleotide sequence ID" value="NZ_BAOS01000005.1"/>
</dbReference>
<sequence length="147" mass="17435">MEYPEKDNIKDTLSYLHAKKKYYEKILELSEIQEEVVLSKNIKKLSLITMEKENYIKEIKSLDRNNTKIVKELSTNNKSLILDKRINSLVNRLHTLVIKVRDYDLNSIAHIKSSLEITKTKLNKRRTAQQSMRYQPIQPSRYVDIIK</sequence>
<dbReference type="GO" id="GO:0044780">
    <property type="term" value="P:bacterial-type flagellum assembly"/>
    <property type="evidence" value="ECO:0007669"/>
    <property type="project" value="InterPro"/>
</dbReference>
<dbReference type="Pfam" id="PF05130">
    <property type="entry name" value="FlgN"/>
    <property type="match status" value="1"/>
</dbReference>
<evidence type="ECO:0000313" key="4">
    <source>
        <dbReference type="EMBL" id="GAX60023.1"/>
    </source>
</evidence>